<evidence type="ECO:0000256" key="1">
    <source>
        <dbReference type="SAM" id="MobiDB-lite"/>
    </source>
</evidence>
<evidence type="ECO:0000313" key="2">
    <source>
        <dbReference type="EMBL" id="CAH1109390.1"/>
    </source>
</evidence>
<feature type="region of interest" description="Disordered" evidence="1">
    <location>
        <begin position="100"/>
        <end position="188"/>
    </location>
</feature>
<sequence>MSIIEEADIVILDDKVNFENDAIGIGRELDVPNFSTDISTDGTISFQLNEVNIMQRVSNQIFVDDFEMSNIIGNNQEMDLEENVNLESNVNKPLYEENQSLESNDTQIDDGVSKDNLQNDTNRHSYAKYGINENAFNTNTQRESDEGDPLYEFSGEENESLSSNDTRIDNQVHKDDLQDDKLKQKRSTKYKVDKNKWNVNTNRFNREKGKSYAGKKQENGVWKYDLVKGPRMLKINCNCKLSKNKNYKLQCRQLEEDTRKEIFEQFWNYTWKEKKIFIKSHVWAHPTVRKHGENEVSRRTFSNKFYLGKERLRVCKKMSLNTLGVNEWVIKKWVQSDLKDNHQALPNKPNSDQTSSARFKLLHDFFDSLPKLESHYCRASTSKLYLEPIWESKAHLYRIYRQFCTDHNTKPLSIAMLHKEFDNKKLSLYKPKKDLCDTCVAFETKNLSEEKYNEHLQLKKEARDKKSKDKESANDVFTMDLQSVLLCPKSNVSSLYYKTKLIVHNFTVYDIKRHQGYCYIWNESEGGLTSNEFTSIIIKFLEKHLKQYPILDNREIILYSDGCGYQNRNTTLSNALFNFALDKKIVIKQKILQKGHTQMEVDSVHSVIERKIKNKKINVPADYVQICKTACLKTPYKVKYLLHNFFKKCDDINFFKSIRPGRASGSPVVTDLKAIKYSKEGVFYKLRQPEDWQLLPIRLNVNVATPVVFDNLPPLHQTRLKIKTEKYHHLQQLKQSIKKDYHDFFDNLPHY</sequence>
<reference evidence="2" key="1">
    <citation type="submission" date="2022-01" db="EMBL/GenBank/DDBJ databases">
        <authorList>
            <person name="King R."/>
        </authorList>
    </citation>
    <scope>NUCLEOTIDE SEQUENCE</scope>
</reference>
<dbReference type="OrthoDB" id="6704657at2759"/>
<keyword evidence="3" id="KW-1185">Reference proteome</keyword>
<dbReference type="PANTHER" id="PTHR10773">
    <property type="entry name" value="DNA-DIRECTED RNA POLYMERASES I, II, AND III SUBUNIT RPABC2"/>
    <property type="match status" value="1"/>
</dbReference>
<proteinExistence type="predicted"/>
<dbReference type="PANTHER" id="PTHR10773:SF19">
    <property type="match status" value="1"/>
</dbReference>
<dbReference type="EMBL" id="OV651816">
    <property type="protein sequence ID" value="CAH1109390.1"/>
    <property type="molecule type" value="Genomic_DNA"/>
</dbReference>
<gene>
    <name evidence="2" type="ORF">PSYICH_LOCUS10015</name>
</gene>
<feature type="compositionally biased region" description="Basic and acidic residues" evidence="1">
    <location>
        <begin position="166"/>
        <end position="182"/>
    </location>
</feature>
<accession>A0A9P0D140</accession>
<name>A0A9P0D140_9CUCU</name>
<protein>
    <submittedName>
        <fullName evidence="2">Uncharacterized protein</fullName>
    </submittedName>
</protein>
<feature type="compositionally biased region" description="Acidic residues" evidence="1">
    <location>
        <begin position="145"/>
        <end position="159"/>
    </location>
</feature>
<evidence type="ECO:0000313" key="3">
    <source>
        <dbReference type="Proteomes" id="UP001153636"/>
    </source>
</evidence>
<dbReference type="Proteomes" id="UP001153636">
    <property type="component" value="Chromosome 4"/>
</dbReference>
<organism evidence="2 3">
    <name type="scientific">Psylliodes chrysocephalus</name>
    <dbReference type="NCBI Taxonomy" id="3402493"/>
    <lineage>
        <taxon>Eukaryota</taxon>
        <taxon>Metazoa</taxon>
        <taxon>Ecdysozoa</taxon>
        <taxon>Arthropoda</taxon>
        <taxon>Hexapoda</taxon>
        <taxon>Insecta</taxon>
        <taxon>Pterygota</taxon>
        <taxon>Neoptera</taxon>
        <taxon>Endopterygota</taxon>
        <taxon>Coleoptera</taxon>
        <taxon>Polyphaga</taxon>
        <taxon>Cucujiformia</taxon>
        <taxon>Chrysomeloidea</taxon>
        <taxon>Chrysomelidae</taxon>
        <taxon>Galerucinae</taxon>
        <taxon>Alticini</taxon>
        <taxon>Psylliodes</taxon>
    </lineage>
</organism>
<dbReference type="AlphaFoldDB" id="A0A9P0D140"/>